<accession>A0A5J5HP21</accession>
<feature type="region of interest" description="Disordered" evidence="1">
    <location>
        <begin position="1"/>
        <end position="28"/>
    </location>
</feature>
<dbReference type="AlphaFoldDB" id="A0A5J5HP21"/>
<evidence type="ECO:0000313" key="3">
    <source>
        <dbReference type="Proteomes" id="UP000326671"/>
    </source>
</evidence>
<sequence>MLRDGDSLSHENLLSKELKMKKTTRLTNSPEETRVFEQMKEASEEHIKGANDPIEKLLQKQKQLKERIETHGHVQIKTNVIQATYEEVKKSAREDIKHLAEYEIVPKEEYKTGKRRHIRPRLCFQQAFRYVANKANIEGIRLVHGLYKPSSFDNHCDHAWVELPDGTIFDGVLQRFYEKEGYYNYYQIIKNKEYNHTEMYKIGLKHGGTFGPWYNDIE</sequence>
<reference evidence="2 3" key="1">
    <citation type="submission" date="2019-09" db="EMBL/GenBank/DDBJ databases">
        <title>Whole genome sequences of isolates from the Mars Exploration Rovers.</title>
        <authorList>
            <person name="Seuylemezian A."/>
            <person name="Vaishampayan P."/>
        </authorList>
    </citation>
    <scope>NUCLEOTIDE SEQUENCE [LARGE SCALE GENOMIC DNA]</scope>
    <source>
        <strain evidence="2 3">MER_TA_151</strain>
    </source>
</reference>
<comment type="caution">
    <text evidence="2">The sequence shown here is derived from an EMBL/GenBank/DDBJ whole genome shotgun (WGS) entry which is preliminary data.</text>
</comment>
<dbReference type="Proteomes" id="UP000326671">
    <property type="component" value="Unassembled WGS sequence"/>
</dbReference>
<dbReference type="EMBL" id="VYKL01000019">
    <property type="protein sequence ID" value="KAA9023553.1"/>
    <property type="molecule type" value="Genomic_DNA"/>
</dbReference>
<organism evidence="2 3">
    <name type="scientific">Niallia endozanthoxylica</name>
    <dbReference type="NCBI Taxonomy" id="2036016"/>
    <lineage>
        <taxon>Bacteria</taxon>
        <taxon>Bacillati</taxon>
        <taxon>Bacillota</taxon>
        <taxon>Bacilli</taxon>
        <taxon>Bacillales</taxon>
        <taxon>Bacillaceae</taxon>
        <taxon>Niallia</taxon>
    </lineage>
</organism>
<gene>
    <name evidence="2" type="ORF">F4V44_12865</name>
</gene>
<evidence type="ECO:0000256" key="1">
    <source>
        <dbReference type="SAM" id="MobiDB-lite"/>
    </source>
</evidence>
<protein>
    <submittedName>
        <fullName evidence="2">Uncharacterized protein</fullName>
    </submittedName>
</protein>
<evidence type="ECO:0000313" key="2">
    <source>
        <dbReference type="EMBL" id="KAA9023553.1"/>
    </source>
</evidence>
<proteinExistence type="predicted"/>
<keyword evidence="3" id="KW-1185">Reference proteome</keyword>
<feature type="compositionally biased region" description="Basic and acidic residues" evidence="1">
    <location>
        <begin position="1"/>
        <end position="20"/>
    </location>
</feature>
<name>A0A5J5HP21_9BACI</name>
<dbReference type="OrthoDB" id="2199345at2"/>